<dbReference type="PROSITE" id="PS50305">
    <property type="entry name" value="SIRTUIN"/>
    <property type="match status" value="1"/>
</dbReference>
<dbReference type="Pfam" id="PF02146">
    <property type="entry name" value="SIR2"/>
    <property type="match status" value="1"/>
</dbReference>
<dbReference type="GO" id="GO:0070403">
    <property type="term" value="F:NAD+ binding"/>
    <property type="evidence" value="ECO:0007669"/>
    <property type="project" value="UniProtKB-UniRule"/>
</dbReference>
<keyword evidence="7" id="KW-1185">Reference proteome</keyword>
<dbReference type="InterPro" id="IPR003000">
    <property type="entry name" value="Sirtuin"/>
</dbReference>
<dbReference type="Gene3D" id="3.40.50.1220">
    <property type="entry name" value="TPP-binding domain"/>
    <property type="match status" value="1"/>
</dbReference>
<keyword evidence="6" id="KW-0378">Hydrolase</keyword>
<dbReference type="Gene3D" id="3.30.1600.10">
    <property type="entry name" value="SIR2/SIRT2 'Small Domain"/>
    <property type="match status" value="1"/>
</dbReference>
<dbReference type="EMBL" id="JACIJS010000001">
    <property type="protein sequence ID" value="MBB5514586.1"/>
    <property type="molecule type" value="Genomic_DNA"/>
</dbReference>
<keyword evidence="3" id="KW-0963">Cytoplasm</keyword>
<comment type="domain">
    <text evidence="3">2 residues (Tyr-54 and Arg-57) present in a large hydrophobic pocket are probably involved in substrate specificity. They are important for desuccinylation activity, but dispensable for deacetylation activity.</text>
</comment>
<evidence type="ECO:0000259" key="5">
    <source>
        <dbReference type="PROSITE" id="PS50305"/>
    </source>
</evidence>
<dbReference type="HAMAP" id="MF_01121">
    <property type="entry name" value="Sirtuin_ClassIII"/>
    <property type="match status" value="1"/>
</dbReference>
<comment type="subcellular location">
    <subcellularLocation>
        <location evidence="3">Cytoplasm</location>
    </subcellularLocation>
</comment>
<keyword evidence="2 3" id="KW-0520">NAD</keyword>
<feature type="binding site" evidence="3 4">
    <location>
        <position position="113"/>
    </location>
    <ligand>
        <name>Zn(2+)</name>
        <dbReference type="ChEBI" id="CHEBI:29105"/>
    </ligand>
</feature>
<comment type="function">
    <text evidence="3">NAD-dependent lysine deacetylase and desuccinylase that specifically removes acetyl and succinyl groups on target proteins. Modulates the activities of several proteins which are inactive in their acylated form.</text>
</comment>
<dbReference type="InterPro" id="IPR026590">
    <property type="entry name" value="Ssirtuin_cat_dom"/>
</dbReference>
<keyword evidence="1" id="KW-0808">Transferase</keyword>
<comment type="catalytic activity">
    <reaction evidence="3">
        <text>N(6)-succinyl-L-lysyl-[protein] + NAD(+) + H2O = 2''-O-succinyl-ADP-D-ribose + nicotinamide + L-lysyl-[protein]</text>
        <dbReference type="Rhea" id="RHEA:47668"/>
        <dbReference type="Rhea" id="RHEA-COMP:9752"/>
        <dbReference type="Rhea" id="RHEA-COMP:11877"/>
        <dbReference type="ChEBI" id="CHEBI:15377"/>
        <dbReference type="ChEBI" id="CHEBI:17154"/>
        <dbReference type="ChEBI" id="CHEBI:29969"/>
        <dbReference type="ChEBI" id="CHEBI:57540"/>
        <dbReference type="ChEBI" id="CHEBI:87830"/>
        <dbReference type="ChEBI" id="CHEBI:87832"/>
    </reaction>
</comment>
<evidence type="ECO:0000256" key="4">
    <source>
        <dbReference type="PROSITE-ProRule" id="PRU00236"/>
    </source>
</evidence>
<dbReference type="GO" id="GO:0036054">
    <property type="term" value="F:protein-malonyllysine demalonylase activity"/>
    <property type="evidence" value="ECO:0007669"/>
    <property type="project" value="InterPro"/>
</dbReference>
<feature type="binding site" evidence="3">
    <location>
        <begin position="10"/>
        <end position="29"/>
    </location>
    <ligand>
        <name>NAD(+)</name>
        <dbReference type="ChEBI" id="CHEBI:57540"/>
    </ligand>
</feature>
<dbReference type="SUPFAM" id="SSF52467">
    <property type="entry name" value="DHS-like NAD/FAD-binding domain"/>
    <property type="match status" value="1"/>
</dbReference>
<dbReference type="PANTHER" id="PTHR11085:SF4">
    <property type="entry name" value="NAD-DEPENDENT PROTEIN DEACYLASE"/>
    <property type="match status" value="1"/>
</dbReference>
<feature type="binding site" evidence="3">
    <location>
        <begin position="197"/>
        <end position="199"/>
    </location>
    <ligand>
        <name>NAD(+)</name>
        <dbReference type="ChEBI" id="CHEBI:57540"/>
    </ligand>
</feature>
<evidence type="ECO:0000313" key="7">
    <source>
        <dbReference type="Proteomes" id="UP000553766"/>
    </source>
</evidence>
<dbReference type="InterPro" id="IPR029035">
    <property type="entry name" value="DHS-like_NAD/FAD-binding_dom"/>
</dbReference>
<evidence type="ECO:0000256" key="3">
    <source>
        <dbReference type="HAMAP-Rule" id="MF_01121"/>
    </source>
</evidence>
<evidence type="ECO:0000313" key="6">
    <source>
        <dbReference type="EMBL" id="MBB5514586.1"/>
    </source>
</evidence>
<dbReference type="EC" id="2.3.1.286" evidence="3"/>
<comment type="cofactor">
    <cofactor evidence="3">
        <name>Zn(2+)</name>
        <dbReference type="ChEBI" id="CHEBI:29105"/>
    </cofactor>
    <text evidence="3">Binds 1 zinc ion per subunit.</text>
</comment>
<dbReference type="RefSeq" id="WP_184008291.1">
    <property type="nucleotide sequence ID" value="NZ_JACIJS010000001.1"/>
</dbReference>
<keyword evidence="3 4" id="KW-0862">Zinc</keyword>
<protein>
    <recommendedName>
        <fullName evidence="3">NAD-dependent protein deacylase</fullName>
        <ecNumber evidence="3">2.3.1.286</ecNumber>
    </recommendedName>
    <alternativeName>
        <fullName evidence="3">Regulatory protein SIR2 homolog</fullName>
    </alternativeName>
</protein>
<comment type="catalytic activity">
    <reaction evidence="3">
        <text>N(6)-acetyl-L-lysyl-[protein] + NAD(+) + H2O = 2''-O-acetyl-ADP-D-ribose + nicotinamide + L-lysyl-[protein]</text>
        <dbReference type="Rhea" id="RHEA:43636"/>
        <dbReference type="Rhea" id="RHEA-COMP:9752"/>
        <dbReference type="Rhea" id="RHEA-COMP:10731"/>
        <dbReference type="ChEBI" id="CHEBI:15377"/>
        <dbReference type="ChEBI" id="CHEBI:17154"/>
        <dbReference type="ChEBI" id="CHEBI:29969"/>
        <dbReference type="ChEBI" id="CHEBI:57540"/>
        <dbReference type="ChEBI" id="CHEBI:61930"/>
        <dbReference type="ChEBI" id="CHEBI:83767"/>
        <dbReference type="EC" id="2.3.1.286"/>
    </reaction>
</comment>
<dbReference type="PANTHER" id="PTHR11085">
    <property type="entry name" value="NAD-DEPENDENT PROTEIN DEACYLASE SIRTUIN-5, MITOCHONDRIAL-RELATED"/>
    <property type="match status" value="1"/>
</dbReference>
<reference evidence="6 7" key="1">
    <citation type="submission" date="2020-08" db="EMBL/GenBank/DDBJ databases">
        <title>Genomic Encyclopedia of Type Strains, Phase IV (KMG-IV): sequencing the most valuable type-strain genomes for metagenomic binning, comparative biology and taxonomic classification.</title>
        <authorList>
            <person name="Goeker M."/>
        </authorList>
    </citation>
    <scope>NUCLEOTIDE SEQUENCE [LARGE SCALE GENOMIC DNA]</scope>
    <source>
        <strain evidence="6 7">DSM 103377</strain>
    </source>
</reference>
<feature type="binding site" evidence="3 4">
    <location>
        <position position="116"/>
    </location>
    <ligand>
        <name>Zn(2+)</name>
        <dbReference type="ChEBI" id="CHEBI:29105"/>
    </ligand>
</feature>
<feature type="binding site" evidence="3 4">
    <location>
        <position position="135"/>
    </location>
    <ligand>
        <name>Zn(2+)</name>
        <dbReference type="ChEBI" id="CHEBI:29105"/>
    </ligand>
</feature>
<feature type="domain" description="Deacetylase sirtuin-type" evidence="5">
    <location>
        <begin position="1"/>
        <end position="227"/>
    </location>
</feature>
<comment type="caution">
    <text evidence="6">The sequence shown here is derived from an EMBL/GenBank/DDBJ whole genome shotgun (WGS) entry which is preliminary data.</text>
</comment>
<feature type="binding site" evidence="3">
    <location>
        <begin position="87"/>
        <end position="90"/>
    </location>
    <ligand>
        <name>NAD(+)</name>
        <dbReference type="ChEBI" id="CHEBI:57540"/>
    </ligand>
</feature>
<proteinExistence type="inferred from homology"/>
<dbReference type="InterPro" id="IPR027546">
    <property type="entry name" value="Sirtuin_class_III"/>
</dbReference>
<feature type="binding site" evidence="3">
    <location>
        <begin position="171"/>
        <end position="173"/>
    </location>
    <ligand>
        <name>NAD(+)</name>
        <dbReference type="ChEBI" id="CHEBI:57540"/>
    </ligand>
</feature>
<dbReference type="GO" id="GO:0008270">
    <property type="term" value="F:zinc ion binding"/>
    <property type="evidence" value="ECO:0007669"/>
    <property type="project" value="UniProtKB-UniRule"/>
</dbReference>
<organism evidence="6 7">
    <name type="scientific">Rubricella aquisinus</name>
    <dbReference type="NCBI Taxonomy" id="2028108"/>
    <lineage>
        <taxon>Bacteria</taxon>
        <taxon>Pseudomonadati</taxon>
        <taxon>Pseudomonadota</taxon>
        <taxon>Alphaproteobacteria</taxon>
        <taxon>Rhodobacterales</taxon>
        <taxon>Paracoccaceae</taxon>
        <taxon>Rubricella</taxon>
    </lineage>
</organism>
<feature type="binding site" evidence="3">
    <location>
        <position position="57"/>
    </location>
    <ligand>
        <name>substrate</name>
    </ligand>
</feature>
<dbReference type="GO" id="GO:0036055">
    <property type="term" value="F:protein-succinyllysine desuccinylase activity"/>
    <property type="evidence" value="ECO:0007669"/>
    <property type="project" value="UniProtKB-UniRule"/>
</dbReference>
<comment type="similarity">
    <text evidence="3">Belongs to the sirtuin family. Class III subfamily.</text>
</comment>
<dbReference type="GO" id="GO:0017136">
    <property type="term" value="F:histone deacetylase activity, NAD-dependent"/>
    <property type="evidence" value="ECO:0007669"/>
    <property type="project" value="TreeGrafter"/>
</dbReference>
<dbReference type="InterPro" id="IPR050134">
    <property type="entry name" value="NAD-dep_sirtuin_deacylases"/>
</dbReference>
<sequence length="227" mass="24953">MSNWIVILTGAGVSAESGLGTFRDKDGMWTKYDLSEVATPEGYARNPGLVHDFYNARRRNCLDASPNPAHAALATLAAQRSVTLITQNVDDLHERAGSRDVIHMHGELTRAWCLACDQRMDWRDDLTTETPCPKCATPALRPDIVWFGEIPYHMEEIDMALRQASLFVAIGTSGEVYPAAGFVAEARAMGIPALELNMEPTGGRFDDGRYGPASRIVPDWVNEMLGT</sequence>
<evidence type="ECO:0000256" key="2">
    <source>
        <dbReference type="ARBA" id="ARBA00023027"/>
    </source>
</evidence>
<dbReference type="InterPro" id="IPR026591">
    <property type="entry name" value="Sirtuin_cat_small_dom_sf"/>
</dbReference>
<feature type="active site" description="Proton acceptor" evidence="3 4">
    <location>
        <position position="105"/>
    </location>
</feature>
<feature type="binding site" evidence="3">
    <location>
        <position position="213"/>
    </location>
    <ligand>
        <name>NAD(+)</name>
        <dbReference type="ChEBI" id="CHEBI:57540"/>
    </ligand>
</feature>
<dbReference type="GO" id="GO:0005737">
    <property type="term" value="C:cytoplasm"/>
    <property type="evidence" value="ECO:0007669"/>
    <property type="project" value="UniProtKB-SubCell"/>
</dbReference>
<name>A0A840WY37_9RHOB</name>
<gene>
    <name evidence="3" type="primary">cobB</name>
    <name evidence="6" type="ORF">FHS89_000584</name>
</gene>
<feature type="binding site" evidence="3 4">
    <location>
        <position position="132"/>
    </location>
    <ligand>
        <name>Zn(2+)</name>
        <dbReference type="ChEBI" id="CHEBI:29105"/>
    </ligand>
</feature>
<dbReference type="AlphaFoldDB" id="A0A840WY37"/>
<dbReference type="Proteomes" id="UP000553766">
    <property type="component" value="Unassembled WGS sequence"/>
</dbReference>
<evidence type="ECO:0000256" key="1">
    <source>
        <dbReference type="ARBA" id="ARBA00022679"/>
    </source>
</evidence>
<keyword evidence="3 4" id="KW-0479">Metal-binding</keyword>
<feature type="binding site" evidence="3">
    <location>
        <position position="54"/>
    </location>
    <ligand>
        <name>substrate</name>
    </ligand>
</feature>
<accession>A0A840WY37</accession>